<evidence type="ECO:0000313" key="1">
    <source>
        <dbReference type="EMBL" id="UXE61956.1"/>
    </source>
</evidence>
<dbReference type="InterPro" id="IPR020346">
    <property type="entry name" value="Uncharacterised_15.3kDa"/>
</dbReference>
<dbReference type="Pfam" id="PF17265">
    <property type="entry name" value="DUF5331"/>
    <property type="match status" value="1"/>
</dbReference>
<organism evidence="1">
    <name type="scientific">Woronichinia naegeliana WA131</name>
    <dbReference type="NCBI Taxonomy" id="2824559"/>
    <lineage>
        <taxon>Bacteria</taxon>
        <taxon>Bacillati</taxon>
        <taxon>Cyanobacteriota</taxon>
        <taxon>Cyanophyceae</taxon>
        <taxon>Synechococcales</taxon>
        <taxon>Coelosphaeriaceae</taxon>
        <taxon>Woronichinia</taxon>
    </lineage>
</organism>
<name>A0A977KZP7_9CYAN</name>
<sequence length="113" mass="12534">MNISNNIKTTLKEQWLGFCKKNAASIKELNELENSSVVIKLQDDSLRLNSLFILGTIAGLNPESFELITLLLKLNSPDLVVKALELDFDPLATSNIPAFLRRRESGSSSESEL</sequence>
<gene>
    <name evidence="1" type="ORF">KA717_03280</name>
</gene>
<reference evidence="1" key="1">
    <citation type="submission" date="2021-04" db="EMBL/GenBank/DDBJ databases">
        <title>Genome sequence of Woronichinia naegeliana from Washington state freshwater lake bloom.</title>
        <authorList>
            <person name="Dreher T.W."/>
        </authorList>
    </citation>
    <scope>NUCLEOTIDE SEQUENCE</scope>
    <source>
        <strain evidence="1">WA131</strain>
    </source>
</reference>
<proteinExistence type="predicted"/>
<dbReference type="KEGG" id="wna:KA717_03280"/>
<dbReference type="Proteomes" id="UP001065613">
    <property type="component" value="Chromosome"/>
</dbReference>
<accession>A0A977KZP7</accession>
<dbReference type="AlphaFoldDB" id="A0A977KZP7"/>
<dbReference type="EMBL" id="CP073041">
    <property type="protein sequence ID" value="UXE61956.1"/>
    <property type="molecule type" value="Genomic_DNA"/>
</dbReference>
<protein>
    <submittedName>
        <fullName evidence="1">DUF5331 domain-containing protein</fullName>
    </submittedName>
</protein>